<keyword evidence="2" id="KW-0223">Dioxygenase</keyword>
<evidence type="ECO:0000256" key="3">
    <source>
        <dbReference type="ARBA" id="ARBA00023002"/>
    </source>
</evidence>
<evidence type="ECO:0000256" key="2">
    <source>
        <dbReference type="ARBA" id="ARBA00022964"/>
    </source>
</evidence>
<dbReference type="PANTHER" id="PTHR46332">
    <property type="entry name" value="ASPARTATE BETA-HYDROXYLASE DOMAIN-CONTAINING PROTEIN 2"/>
    <property type="match status" value="1"/>
</dbReference>
<evidence type="ECO:0000256" key="4">
    <source>
        <dbReference type="SAM" id="MobiDB-lite"/>
    </source>
</evidence>
<keyword evidence="3" id="KW-0560">Oxidoreductase</keyword>
<feature type="compositionally biased region" description="Gly residues" evidence="4">
    <location>
        <begin position="344"/>
        <end position="362"/>
    </location>
</feature>
<evidence type="ECO:0000313" key="7">
    <source>
        <dbReference type="Proteomes" id="UP000218209"/>
    </source>
</evidence>
<dbReference type="OrthoDB" id="438431at2759"/>
<accession>A0A1X6PK80</accession>
<dbReference type="AlphaFoldDB" id="A0A1X6PK80"/>
<dbReference type="Pfam" id="PF05118">
    <property type="entry name" value="Asp_Arg_Hydrox"/>
    <property type="match status" value="1"/>
</dbReference>
<evidence type="ECO:0000256" key="1">
    <source>
        <dbReference type="ARBA" id="ARBA00007730"/>
    </source>
</evidence>
<gene>
    <name evidence="6" type="ORF">BU14_0027s0130</name>
</gene>
<protein>
    <recommendedName>
        <fullName evidence="5">Aspartyl/asparaginy/proline hydroxylase domain-containing protein</fullName>
    </recommendedName>
</protein>
<feature type="compositionally biased region" description="Basic and acidic residues" evidence="4">
    <location>
        <begin position="363"/>
        <end position="383"/>
    </location>
</feature>
<dbReference type="Gene3D" id="2.60.120.330">
    <property type="entry name" value="B-lactam Antibiotic, Isopenicillin N Synthase, Chain"/>
    <property type="match status" value="1"/>
</dbReference>
<dbReference type="PANTHER" id="PTHR46332:SF5">
    <property type="entry name" value="ASPARTATE BETA-HYDROXYLASE DOMAIN CONTAINING 2"/>
    <property type="match status" value="1"/>
</dbReference>
<sequence>MAPAAAFAPAPALPTMVQTASATGSSACGSRASAFAARRGGHPVDGARPLCPAVGRRGSRTTTPRSLRPPPSQRPFSPSMNASGDRIEAALAAKFAHADIDRVTASFRAVRTGDTLHVNAGQPNEQRAESHLVGLFAEPFHEGDLLATAHPWAAGLEAHWQVVRDELTAALDADQVEWAAACREEATAYGPQWSTLVLQDRTWHAGNVHRFPKTVALLTGGVDGVPPVPSVEVFFARQAAGSGIAPHTDGCNFILTSHLALIAQADKAYIDVGGVRRYWAEGKAMVFDTSYVHSTMNTGDASRYVLLVRLWHPDVTAAEREALGWIFAALEDPRLVDEVLGPEVPGGGGGGGAAARDGGGGVARDRPWIGRGGDRLPRAERRRQERAKRKAAGRGGGRGGLAPADAAGGHAGGGAWGWRVAQVRGATKGSAMLVTCARFAASMPARRPAAACGRS</sequence>
<dbReference type="InterPro" id="IPR007803">
    <property type="entry name" value="Asp/Arg/Pro-Hydrxlase"/>
</dbReference>
<proteinExistence type="inferred from homology"/>
<comment type="similarity">
    <text evidence="1">Belongs to the aspartyl/asparaginyl beta-hydroxylase family.</text>
</comment>
<dbReference type="InterPro" id="IPR051821">
    <property type="entry name" value="Asp/Asn_beta-hydroxylase"/>
</dbReference>
<dbReference type="SUPFAM" id="SSF51197">
    <property type="entry name" value="Clavaminate synthase-like"/>
    <property type="match status" value="1"/>
</dbReference>
<feature type="region of interest" description="Disordered" evidence="4">
    <location>
        <begin position="46"/>
        <end position="82"/>
    </location>
</feature>
<dbReference type="InterPro" id="IPR027443">
    <property type="entry name" value="IPNS-like_sf"/>
</dbReference>
<dbReference type="GO" id="GO:0016020">
    <property type="term" value="C:membrane"/>
    <property type="evidence" value="ECO:0007669"/>
    <property type="project" value="TreeGrafter"/>
</dbReference>
<organism evidence="6 7">
    <name type="scientific">Porphyra umbilicalis</name>
    <name type="common">Purple laver</name>
    <name type="synonym">Red alga</name>
    <dbReference type="NCBI Taxonomy" id="2786"/>
    <lineage>
        <taxon>Eukaryota</taxon>
        <taxon>Rhodophyta</taxon>
        <taxon>Bangiophyceae</taxon>
        <taxon>Bangiales</taxon>
        <taxon>Bangiaceae</taxon>
        <taxon>Porphyra</taxon>
    </lineage>
</organism>
<dbReference type="Proteomes" id="UP000218209">
    <property type="component" value="Unassembled WGS sequence"/>
</dbReference>
<feature type="domain" description="Aspartyl/asparaginy/proline hydroxylase" evidence="5">
    <location>
        <begin position="157"/>
        <end position="313"/>
    </location>
</feature>
<reference evidence="6 7" key="1">
    <citation type="submission" date="2017-03" db="EMBL/GenBank/DDBJ databases">
        <title>WGS assembly of Porphyra umbilicalis.</title>
        <authorList>
            <person name="Brawley S.H."/>
            <person name="Blouin N.A."/>
            <person name="Ficko-Blean E."/>
            <person name="Wheeler G.L."/>
            <person name="Lohr M."/>
            <person name="Goodson H.V."/>
            <person name="Jenkins J.W."/>
            <person name="Blaby-Haas C.E."/>
            <person name="Helliwell K.E."/>
            <person name="Chan C."/>
            <person name="Marriage T."/>
            <person name="Bhattacharya D."/>
            <person name="Klein A.S."/>
            <person name="Badis Y."/>
            <person name="Brodie J."/>
            <person name="Cao Y."/>
            <person name="Collen J."/>
            <person name="Dittami S.M."/>
            <person name="Gachon C.M."/>
            <person name="Green B.R."/>
            <person name="Karpowicz S."/>
            <person name="Kim J.W."/>
            <person name="Kudahl U."/>
            <person name="Lin S."/>
            <person name="Michel G."/>
            <person name="Mittag M."/>
            <person name="Olson B.J."/>
            <person name="Pangilinan J."/>
            <person name="Peng Y."/>
            <person name="Qiu H."/>
            <person name="Shu S."/>
            <person name="Singer J.T."/>
            <person name="Smith A.G."/>
            <person name="Sprecher B.N."/>
            <person name="Wagner V."/>
            <person name="Wang W."/>
            <person name="Wang Z.-Y."/>
            <person name="Yan J."/>
            <person name="Yarish C."/>
            <person name="Zoeuner-Riek S."/>
            <person name="Zhuang Y."/>
            <person name="Zou Y."/>
            <person name="Lindquist E.A."/>
            <person name="Grimwood J."/>
            <person name="Barry K."/>
            <person name="Rokhsar D.S."/>
            <person name="Schmutz J."/>
            <person name="Stiller J.W."/>
            <person name="Grossman A.R."/>
            <person name="Prochnik S.E."/>
        </authorList>
    </citation>
    <scope>NUCLEOTIDE SEQUENCE [LARGE SCALE GENOMIC DNA]</scope>
    <source>
        <strain evidence="6">4086291</strain>
    </source>
</reference>
<keyword evidence="7" id="KW-1185">Reference proteome</keyword>
<evidence type="ECO:0000313" key="6">
    <source>
        <dbReference type="EMBL" id="OSX81108.1"/>
    </source>
</evidence>
<dbReference type="GO" id="GO:0051213">
    <property type="term" value="F:dioxygenase activity"/>
    <property type="evidence" value="ECO:0007669"/>
    <property type="project" value="UniProtKB-KW"/>
</dbReference>
<evidence type="ECO:0000259" key="5">
    <source>
        <dbReference type="Pfam" id="PF05118"/>
    </source>
</evidence>
<name>A0A1X6PK80_PORUM</name>
<dbReference type="EMBL" id="KV918766">
    <property type="protein sequence ID" value="OSX81108.1"/>
    <property type="molecule type" value="Genomic_DNA"/>
</dbReference>
<feature type="region of interest" description="Disordered" evidence="4">
    <location>
        <begin position="342"/>
        <end position="408"/>
    </location>
</feature>